<dbReference type="Pfam" id="PF02687">
    <property type="entry name" value="FtsX"/>
    <property type="match status" value="1"/>
</dbReference>
<feature type="transmembrane region" description="Helical" evidence="6">
    <location>
        <begin position="772"/>
        <end position="793"/>
    </location>
</feature>
<evidence type="ECO:0000256" key="4">
    <source>
        <dbReference type="ARBA" id="ARBA00022989"/>
    </source>
</evidence>
<sequence>MTNRARNREPLYLRYASNDLIRNKGVNAALIVILILSAFLMATGSMVIERLAGSVGGLFEQAKPPHFLQMHKGEYDQAALDAFAAEHDEIDSWLVTEMLGYDSNALAWERPGTGEGGDLSSSRFDNLFVTQNDGFDYLVDENGDIPEPAPGEVYVPVKYQQAFGIGTGDVLTVQTGDGPYSLDVQGVVKDAQMAASLNSATRVLVSDEDFQRLEQAGGAAPEIIVEYLLTDAGGANDFQAAYESDSALPKNGPAITDQQIQIINTFSDGLVAVALILVSLILVVIALLNLRFVISGTLEDEVREIGAMKAVGIPDRAISGLYLSKYSVMTLIACVVGGVLAIFATNFLTQSVQANYAAAPVGLATFLVPLLALAAVFVIVVSICRNVLRRVKKIEVVNALVHGSTLDEKQTARRARRQARWVRRSGLASSSGTSIGTRLAFLDLRAEGRQWILVPVVFFLTAVLITLPTNLLSTFENPQFVTYMGAPERDLRVDVQFQDDVDDVRQEVLTTLEGDDRLTDLQVYANVLYRTEGAEGMESLPVEVGDYSGATVQFTEGGAPAAGQIALSALNADRFQLGVGDQMTVERAGESTSVEVSGIYQDVTAGGQTAKMQGEVTEGASAYVFSADVTDEASPETVAAELGEQLPTAVVYPMRDYMEQTLAGITDAFRSAAWLSLIFGVGVAILITSLFLKLRLTRDRPKMGVLSAIGFSASEIVAQIRLKTLLAVAVGTVLGLVFAATAGESMVGGILATAGLGISDLSFIPNVWLVYLLYPLILLGAGYLGVVLLTAGIRGADKSQWLRG</sequence>
<dbReference type="PANTHER" id="PTHR30287:SF2">
    <property type="entry name" value="BLL1001 PROTEIN"/>
    <property type="match status" value="1"/>
</dbReference>
<reference evidence="8 9" key="1">
    <citation type="submission" date="2018-11" db="EMBL/GenBank/DDBJ databases">
        <title>Sequencing the genomes of 1000 actinobacteria strains.</title>
        <authorList>
            <person name="Klenk H.-P."/>
        </authorList>
    </citation>
    <scope>NUCLEOTIDE SEQUENCE [LARGE SCALE GENOMIC DNA]</scope>
    <source>
        <strain evidence="8 9">DSM 15700</strain>
    </source>
</reference>
<dbReference type="EMBL" id="RKQZ01000001">
    <property type="protein sequence ID" value="RPF22273.1"/>
    <property type="molecule type" value="Genomic_DNA"/>
</dbReference>
<evidence type="ECO:0000256" key="3">
    <source>
        <dbReference type="ARBA" id="ARBA00022692"/>
    </source>
</evidence>
<feature type="domain" description="ABC3 transporter permease C-terminal" evidence="7">
    <location>
        <begin position="277"/>
        <end position="383"/>
    </location>
</feature>
<dbReference type="AlphaFoldDB" id="A0A3N4YNR7"/>
<comment type="caution">
    <text evidence="8">The sequence shown here is derived from an EMBL/GenBank/DDBJ whole genome shotgun (WGS) entry which is preliminary data.</text>
</comment>
<keyword evidence="9" id="KW-1185">Reference proteome</keyword>
<feature type="transmembrane region" description="Helical" evidence="6">
    <location>
        <begin position="269"/>
        <end position="290"/>
    </location>
</feature>
<feature type="transmembrane region" description="Helical" evidence="6">
    <location>
        <begin position="361"/>
        <end position="384"/>
    </location>
</feature>
<keyword evidence="4 6" id="KW-1133">Transmembrane helix</keyword>
<keyword evidence="5 6" id="KW-0472">Membrane</keyword>
<evidence type="ECO:0000259" key="7">
    <source>
        <dbReference type="Pfam" id="PF02687"/>
    </source>
</evidence>
<feature type="transmembrane region" description="Helical" evidence="6">
    <location>
        <begin position="451"/>
        <end position="472"/>
    </location>
</feature>
<dbReference type="RefSeq" id="WP_123815212.1">
    <property type="nucleotide sequence ID" value="NZ_RKQZ01000001.1"/>
</dbReference>
<dbReference type="OrthoDB" id="9766372at2"/>
<evidence type="ECO:0000256" key="6">
    <source>
        <dbReference type="SAM" id="Phobius"/>
    </source>
</evidence>
<comment type="subcellular location">
    <subcellularLocation>
        <location evidence="1">Cell membrane</location>
        <topology evidence="1">Multi-pass membrane protein</topology>
    </subcellularLocation>
</comment>
<organism evidence="8 9">
    <name type="scientific">Myceligenerans xiligouense</name>
    <dbReference type="NCBI Taxonomy" id="253184"/>
    <lineage>
        <taxon>Bacteria</taxon>
        <taxon>Bacillati</taxon>
        <taxon>Actinomycetota</taxon>
        <taxon>Actinomycetes</taxon>
        <taxon>Micrococcales</taxon>
        <taxon>Promicromonosporaceae</taxon>
        <taxon>Myceligenerans</taxon>
    </lineage>
</organism>
<dbReference type="InterPro" id="IPR003838">
    <property type="entry name" value="ABC3_permease_C"/>
</dbReference>
<gene>
    <name evidence="8" type="ORF">EDD34_2925</name>
</gene>
<protein>
    <submittedName>
        <fullName evidence="8">Putative ABC transport system permease protein</fullName>
    </submittedName>
</protein>
<accession>A0A3N4YNR7</accession>
<dbReference type="PANTHER" id="PTHR30287">
    <property type="entry name" value="MEMBRANE COMPONENT OF PREDICTED ABC SUPERFAMILY METABOLITE UPTAKE TRANSPORTER"/>
    <property type="match status" value="1"/>
</dbReference>
<feature type="transmembrane region" description="Helical" evidence="6">
    <location>
        <begin position="725"/>
        <end position="752"/>
    </location>
</feature>
<evidence type="ECO:0000313" key="8">
    <source>
        <dbReference type="EMBL" id="RPF22273.1"/>
    </source>
</evidence>
<evidence type="ECO:0000256" key="1">
    <source>
        <dbReference type="ARBA" id="ARBA00004651"/>
    </source>
</evidence>
<dbReference type="GO" id="GO:0005886">
    <property type="term" value="C:plasma membrane"/>
    <property type="evidence" value="ECO:0007669"/>
    <property type="project" value="UniProtKB-SubCell"/>
</dbReference>
<feature type="transmembrane region" description="Helical" evidence="6">
    <location>
        <begin position="672"/>
        <end position="692"/>
    </location>
</feature>
<dbReference type="Proteomes" id="UP000280501">
    <property type="component" value="Unassembled WGS sequence"/>
</dbReference>
<keyword evidence="2" id="KW-1003">Cell membrane</keyword>
<evidence type="ECO:0000256" key="5">
    <source>
        <dbReference type="ARBA" id="ARBA00023136"/>
    </source>
</evidence>
<feature type="transmembrane region" description="Helical" evidence="6">
    <location>
        <begin position="28"/>
        <end position="48"/>
    </location>
</feature>
<evidence type="ECO:0000256" key="2">
    <source>
        <dbReference type="ARBA" id="ARBA00022475"/>
    </source>
</evidence>
<name>A0A3N4YNR7_9MICO</name>
<keyword evidence="3 6" id="KW-0812">Transmembrane</keyword>
<feature type="transmembrane region" description="Helical" evidence="6">
    <location>
        <begin position="326"/>
        <end position="349"/>
    </location>
</feature>
<evidence type="ECO:0000313" key="9">
    <source>
        <dbReference type="Proteomes" id="UP000280501"/>
    </source>
</evidence>
<dbReference type="InterPro" id="IPR038766">
    <property type="entry name" value="Membrane_comp_ABC_pdt"/>
</dbReference>
<proteinExistence type="predicted"/>